<proteinExistence type="predicted"/>
<feature type="compositionally biased region" description="Basic and acidic residues" evidence="1">
    <location>
        <begin position="79"/>
        <end position="92"/>
    </location>
</feature>
<protein>
    <submittedName>
        <fullName evidence="2">Uncharacterized protein</fullName>
    </submittedName>
</protein>
<accession>A0A423VTI1</accession>
<evidence type="ECO:0000313" key="3">
    <source>
        <dbReference type="Proteomes" id="UP000283895"/>
    </source>
</evidence>
<dbReference type="Proteomes" id="UP000283895">
    <property type="component" value="Unassembled WGS sequence"/>
</dbReference>
<sequence length="100" mass="10619">MAGGTTGSRMLKKIIDGDFTSNNGTASRAFVHQKVDPWTEGGGREDVGKEAAQIYVEVSGGEDAEGRGSDSSRSTTMEGVERRTCGSEKEKSIQANTRGF</sequence>
<name>A0A423VTI1_9PEZI</name>
<evidence type="ECO:0000313" key="2">
    <source>
        <dbReference type="EMBL" id="ROV94321.1"/>
    </source>
</evidence>
<feature type="region of interest" description="Disordered" evidence="1">
    <location>
        <begin position="59"/>
        <end position="100"/>
    </location>
</feature>
<organism evidence="2 3">
    <name type="scientific">Cytospora schulzeri</name>
    <dbReference type="NCBI Taxonomy" id="448051"/>
    <lineage>
        <taxon>Eukaryota</taxon>
        <taxon>Fungi</taxon>
        <taxon>Dikarya</taxon>
        <taxon>Ascomycota</taxon>
        <taxon>Pezizomycotina</taxon>
        <taxon>Sordariomycetes</taxon>
        <taxon>Sordariomycetidae</taxon>
        <taxon>Diaporthales</taxon>
        <taxon>Cytosporaceae</taxon>
        <taxon>Cytospora</taxon>
    </lineage>
</organism>
<dbReference type="AlphaFoldDB" id="A0A423VTI1"/>
<keyword evidence="3" id="KW-1185">Reference proteome</keyword>
<dbReference type="EMBL" id="LKEA01000041">
    <property type="protein sequence ID" value="ROV94321.1"/>
    <property type="molecule type" value="Genomic_DNA"/>
</dbReference>
<evidence type="ECO:0000256" key="1">
    <source>
        <dbReference type="SAM" id="MobiDB-lite"/>
    </source>
</evidence>
<gene>
    <name evidence="2" type="ORF">VMCG_08662</name>
</gene>
<reference evidence="2 3" key="1">
    <citation type="submission" date="2015-09" db="EMBL/GenBank/DDBJ databases">
        <title>Host preference determinants of Valsa canker pathogens revealed by comparative genomics.</title>
        <authorList>
            <person name="Yin Z."/>
            <person name="Huang L."/>
        </authorList>
    </citation>
    <scope>NUCLEOTIDE SEQUENCE [LARGE SCALE GENOMIC DNA]</scope>
    <source>
        <strain evidence="2 3">03-1</strain>
    </source>
</reference>
<comment type="caution">
    <text evidence="2">The sequence shown here is derived from an EMBL/GenBank/DDBJ whole genome shotgun (WGS) entry which is preliminary data.</text>
</comment>